<gene>
    <name evidence="3" type="ORF">CHR55_32195</name>
</gene>
<feature type="transmembrane region" description="Helical" evidence="2">
    <location>
        <begin position="23"/>
        <end position="43"/>
    </location>
</feature>
<dbReference type="RefSeq" id="WP_099698959.1">
    <property type="nucleotide sequence ID" value="NZ_NOVD01000068.1"/>
</dbReference>
<proteinExistence type="predicted"/>
<organism evidence="3 4">
    <name type="scientific">Rhodococcus qingshengii</name>
    <dbReference type="NCBI Taxonomy" id="334542"/>
    <lineage>
        <taxon>Bacteria</taxon>
        <taxon>Bacillati</taxon>
        <taxon>Actinomycetota</taxon>
        <taxon>Actinomycetes</taxon>
        <taxon>Mycobacteriales</taxon>
        <taxon>Nocardiaceae</taxon>
        <taxon>Rhodococcus</taxon>
        <taxon>Rhodococcus erythropolis group</taxon>
    </lineage>
</organism>
<feature type="transmembrane region" description="Helical" evidence="2">
    <location>
        <begin position="79"/>
        <end position="100"/>
    </location>
</feature>
<feature type="region of interest" description="Disordered" evidence="1">
    <location>
        <begin position="1"/>
        <end position="21"/>
    </location>
</feature>
<name>A0A2A5IZW0_RHOSG</name>
<keyword evidence="2" id="KW-0812">Transmembrane</keyword>
<dbReference type="EMBL" id="NOVD01000068">
    <property type="protein sequence ID" value="PCK22519.1"/>
    <property type="molecule type" value="Genomic_DNA"/>
</dbReference>
<evidence type="ECO:0000313" key="4">
    <source>
        <dbReference type="Proteomes" id="UP000230886"/>
    </source>
</evidence>
<comment type="caution">
    <text evidence="3">The sequence shown here is derived from an EMBL/GenBank/DDBJ whole genome shotgun (WGS) entry which is preliminary data.</text>
</comment>
<protein>
    <submittedName>
        <fullName evidence="3">Uncharacterized protein</fullName>
    </submittedName>
</protein>
<feature type="transmembrane region" description="Helical" evidence="2">
    <location>
        <begin position="50"/>
        <end position="73"/>
    </location>
</feature>
<dbReference type="AlphaFoldDB" id="A0A2A5IZW0"/>
<keyword evidence="2" id="KW-0472">Membrane</keyword>
<keyword evidence="2" id="KW-1133">Transmembrane helix</keyword>
<evidence type="ECO:0000256" key="1">
    <source>
        <dbReference type="SAM" id="MobiDB-lite"/>
    </source>
</evidence>
<reference evidence="3 4" key="1">
    <citation type="submission" date="2017-07" db="EMBL/GenBank/DDBJ databases">
        <title>Draft sequence of Rhodococcus enclensis 23b-28.</title>
        <authorList>
            <person name="Besaury L."/>
            <person name="Sancelme M."/>
            <person name="Amato P."/>
            <person name="Lallement A."/>
            <person name="Delort A.-M."/>
        </authorList>
    </citation>
    <scope>NUCLEOTIDE SEQUENCE [LARGE SCALE GENOMIC DNA]</scope>
    <source>
        <strain evidence="3 4">23b-28</strain>
    </source>
</reference>
<dbReference type="Proteomes" id="UP000230886">
    <property type="component" value="Unassembled WGS sequence"/>
</dbReference>
<evidence type="ECO:0000313" key="3">
    <source>
        <dbReference type="EMBL" id="PCK22519.1"/>
    </source>
</evidence>
<evidence type="ECO:0000256" key="2">
    <source>
        <dbReference type="SAM" id="Phobius"/>
    </source>
</evidence>
<sequence length="106" mass="10604">MENARDSVEPATGVPATSEVGPYGRAVGLVAFAAVGVGMAVGVHAGSSLFGVATAVLVSALAVLVIAICGRLPSDWTDWAGVLEVLTVTGIAAALVMRLAEWSIVV</sequence>
<accession>A0A2A5IZW0</accession>